<gene>
    <name evidence="1" type="ORF">DM826_07490</name>
</gene>
<evidence type="ECO:0000313" key="1">
    <source>
        <dbReference type="EMBL" id="RJX43140.1"/>
    </source>
</evidence>
<proteinExistence type="predicted"/>
<sequence>MIDQLRSRYRRWRIRRRRKKLLRAYSRVFKRRTGKQVGFTPIMAAWSYAERDGLLTQHDDGTMEWHWPSEATEVEMDDLDE</sequence>
<name>A0A3A6PRG6_9EURY</name>
<reference evidence="1 2" key="1">
    <citation type="submission" date="2018-06" db="EMBL/GenBank/DDBJ databases">
        <title>Halonotius sp. F13-13 a new haloarchaeeon isolated from a solar saltern from Isla Cristina, Huelva, Spain.</title>
        <authorList>
            <person name="Duran-Viseras A."/>
            <person name="Sanchez-Porro C."/>
            <person name="Ventosa A."/>
        </authorList>
    </citation>
    <scope>NUCLEOTIDE SEQUENCE [LARGE SCALE GENOMIC DNA]</scope>
    <source>
        <strain evidence="1 2">F13-13</strain>
    </source>
</reference>
<organism evidence="1 2">
    <name type="scientific">Halonotius aquaticus</name>
    <dbReference type="NCBI Taxonomy" id="2216978"/>
    <lineage>
        <taxon>Archaea</taxon>
        <taxon>Methanobacteriati</taxon>
        <taxon>Methanobacteriota</taxon>
        <taxon>Stenosarchaea group</taxon>
        <taxon>Halobacteria</taxon>
        <taxon>Halobacteriales</taxon>
        <taxon>Haloferacaceae</taxon>
        <taxon>Halonotius</taxon>
    </lineage>
</organism>
<dbReference type="Proteomes" id="UP000276588">
    <property type="component" value="Unassembled WGS sequence"/>
</dbReference>
<protein>
    <submittedName>
        <fullName evidence="1">Uncharacterized protein</fullName>
    </submittedName>
</protein>
<keyword evidence="2" id="KW-1185">Reference proteome</keyword>
<accession>A0A3A6PRG6</accession>
<comment type="caution">
    <text evidence="1">The sequence shown here is derived from an EMBL/GenBank/DDBJ whole genome shotgun (WGS) entry which is preliminary data.</text>
</comment>
<dbReference type="AlphaFoldDB" id="A0A3A6PRG6"/>
<evidence type="ECO:0000313" key="2">
    <source>
        <dbReference type="Proteomes" id="UP000276588"/>
    </source>
</evidence>
<dbReference type="EMBL" id="QKNY01000010">
    <property type="protein sequence ID" value="RJX43140.1"/>
    <property type="molecule type" value="Genomic_DNA"/>
</dbReference>